<dbReference type="GO" id="GO:0005576">
    <property type="term" value="C:extracellular region"/>
    <property type="evidence" value="ECO:0007669"/>
    <property type="project" value="InterPro"/>
</dbReference>
<sequence length="148" mass="15535">MSLPFQQSKTTVEELQDKLKKLRTLADGMERVHQGTIIGSLTGGVIGAVGGVTSIAGLILAPFTFGASLIVTGAGVGVSTLGGVTAVAAGASNITNMVNQSSDRKAVRSIIKEFEEKINAVVTWLQEICKSVQTIRDRFQTADVPDTM</sequence>
<dbReference type="Ensembl" id="ENSMALT00000006397.1">
    <property type="protein sequence ID" value="ENSMALP00000006262.1"/>
    <property type="gene ID" value="ENSMALG00000004484.1"/>
</dbReference>
<organism evidence="4 5">
    <name type="scientific">Monopterus albus</name>
    <name type="common">Swamp eel</name>
    <dbReference type="NCBI Taxonomy" id="43700"/>
    <lineage>
        <taxon>Eukaryota</taxon>
        <taxon>Metazoa</taxon>
        <taxon>Chordata</taxon>
        <taxon>Craniata</taxon>
        <taxon>Vertebrata</taxon>
        <taxon>Euteleostomi</taxon>
        <taxon>Actinopterygii</taxon>
        <taxon>Neopterygii</taxon>
        <taxon>Teleostei</taxon>
        <taxon>Neoteleostei</taxon>
        <taxon>Acanthomorphata</taxon>
        <taxon>Anabantaria</taxon>
        <taxon>Synbranchiformes</taxon>
        <taxon>Synbranchidae</taxon>
        <taxon>Monopterus</taxon>
    </lineage>
</organism>
<evidence type="ECO:0000256" key="3">
    <source>
        <dbReference type="SAM" id="Phobius"/>
    </source>
</evidence>
<feature type="transmembrane region" description="Helical" evidence="3">
    <location>
        <begin position="67"/>
        <end position="91"/>
    </location>
</feature>
<name>A0A3Q3IN20_MONAL</name>
<keyword evidence="2" id="KW-0175">Coiled coil</keyword>
<dbReference type="GO" id="GO:0008289">
    <property type="term" value="F:lipid binding"/>
    <property type="evidence" value="ECO:0007669"/>
    <property type="project" value="InterPro"/>
</dbReference>
<dbReference type="PANTHER" id="PTHR14096">
    <property type="entry name" value="APOLIPOPROTEIN L"/>
    <property type="match status" value="1"/>
</dbReference>
<dbReference type="GO" id="GO:0042157">
    <property type="term" value="P:lipoprotein metabolic process"/>
    <property type="evidence" value="ECO:0007669"/>
    <property type="project" value="InterPro"/>
</dbReference>
<dbReference type="Pfam" id="PF05461">
    <property type="entry name" value="ApoL"/>
    <property type="match status" value="1"/>
</dbReference>
<dbReference type="GO" id="GO:0016020">
    <property type="term" value="C:membrane"/>
    <property type="evidence" value="ECO:0007669"/>
    <property type="project" value="TreeGrafter"/>
</dbReference>
<keyword evidence="3" id="KW-1133">Transmembrane helix</keyword>
<accession>A0A3Q3IN20</accession>
<keyword evidence="3" id="KW-0812">Transmembrane</keyword>
<feature type="transmembrane region" description="Helical" evidence="3">
    <location>
        <begin position="37"/>
        <end position="61"/>
    </location>
</feature>
<proteinExistence type="inferred from homology"/>
<dbReference type="GO" id="GO:0006869">
    <property type="term" value="P:lipid transport"/>
    <property type="evidence" value="ECO:0007669"/>
    <property type="project" value="InterPro"/>
</dbReference>
<evidence type="ECO:0000313" key="5">
    <source>
        <dbReference type="Proteomes" id="UP000261600"/>
    </source>
</evidence>
<evidence type="ECO:0000313" key="4">
    <source>
        <dbReference type="Ensembl" id="ENSMALP00000006262.1"/>
    </source>
</evidence>
<dbReference type="AlphaFoldDB" id="A0A3Q3IN20"/>
<reference evidence="4" key="2">
    <citation type="submission" date="2025-09" db="UniProtKB">
        <authorList>
            <consortium name="Ensembl"/>
        </authorList>
    </citation>
    <scope>IDENTIFICATION</scope>
</reference>
<dbReference type="InterPro" id="IPR008405">
    <property type="entry name" value="ApoL"/>
</dbReference>
<dbReference type="Proteomes" id="UP000261600">
    <property type="component" value="Unplaced"/>
</dbReference>
<reference evidence="4" key="1">
    <citation type="submission" date="2025-08" db="UniProtKB">
        <authorList>
            <consortium name="Ensembl"/>
        </authorList>
    </citation>
    <scope>IDENTIFICATION</scope>
</reference>
<keyword evidence="3" id="KW-0472">Membrane</keyword>
<evidence type="ECO:0000256" key="2">
    <source>
        <dbReference type="SAM" id="Coils"/>
    </source>
</evidence>
<evidence type="ECO:0000256" key="1">
    <source>
        <dbReference type="ARBA" id="ARBA00010090"/>
    </source>
</evidence>
<comment type="similarity">
    <text evidence="1">Belongs to the apolipoprotein L family.</text>
</comment>
<feature type="coiled-coil region" evidence="2">
    <location>
        <begin position="5"/>
        <end position="32"/>
    </location>
</feature>
<keyword evidence="5" id="KW-1185">Reference proteome</keyword>
<dbReference type="STRING" id="43700.ENSMALP00000006262"/>
<protein>
    <submittedName>
        <fullName evidence="4">Uncharacterized protein</fullName>
    </submittedName>
</protein>
<dbReference type="PANTHER" id="PTHR14096:SF28">
    <property type="entry name" value="APOLIPOPROTEIN L, 1-RELATED"/>
    <property type="match status" value="1"/>
</dbReference>